<accession>A0A369QC79</accession>
<dbReference type="RefSeq" id="WP_115371940.1">
    <property type="nucleotide sequence ID" value="NZ_QASA01000001.1"/>
</dbReference>
<keyword evidence="2 4" id="KW-0413">Isomerase</keyword>
<dbReference type="InterPro" id="IPR036986">
    <property type="entry name" value="S4_RNA-bd_sf"/>
</dbReference>
<dbReference type="PROSITE" id="PS50889">
    <property type="entry name" value="S4"/>
    <property type="match status" value="1"/>
</dbReference>
<dbReference type="Gene3D" id="3.30.70.1560">
    <property type="entry name" value="Alpha-L RNA-binding motif"/>
    <property type="match status" value="1"/>
</dbReference>
<dbReference type="Gene3D" id="3.10.290.10">
    <property type="entry name" value="RNA-binding S4 domain"/>
    <property type="match status" value="1"/>
</dbReference>
<dbReference type="InterPro" id="IPR020094">
    <property type="entry name" value="TruA/RsuA/RluB/E/F_N"/>
</dbReference>
<keyword evidence="3" id="KW-0694">RNA-binding</keyword>
<feature type="domain" description="Pseudouridine synthase RsuA/RluA-like" evidence="5">
    <location>
        <begin position="66"/>
        <end position="190"/>
    </location>
</feature>
<evidence type="ECO:0000256" key="1">
    <source>
        <dbReference type="ARBA" id="ARBA00008348"/>
    </source>
</evidence>
<dbReference type="GO" id="GO:0009982">
    <property type="term" value="F:pseudouridine synthase activity"/>
    <property type="evidence" value="ECO:0007669"/>
    <property type="project" value="InterPro"/>
</dbReference>
<dbReference type="GO" id="GO:0140098">
    <property type="term" value="F:catalytic activity, acting on RNA"/>
    <property type="evidence" value="ECO:0007669"/>
    <property type="project" value="UniProtKB-ARBA"/>
</dbReference>
<comment type="similarity">
    <text evidence="1 4">Belongs to the pseudouridine synthase RsuA family.</text>
</comment>
<proteinExistence type="inferred from homology"/>
<dbReference type="GO" id="GO:0001522">
    <property type="term" value="P:pseudouridine synthesis"/>
    <property type="evidence" value="ECO:0007669"/>
    <property type="project" value="InterPro"/>
</dbReference>
<dbReference type="InterPro" id="IPR000748">
    <property type="entry name" value="PsdUridine_synth_RsuA/RluB/E/F"/>
</dbReference>
<evidence type="ECO:0000313" key="6">
    <source>
        <dbReference type="EMBL" id="RDC62501.1"/>
    </source>
</evidence>
<evidence type="ECO:0000259" key="5">
    <source>
        <dbReference type="Pfam" id="PF00849"/>
    </source>
</evidence>
<dbReference type="InterPro" id="IPR018496">
    <property type="entry name" value="PsdUridine_synth_RsuA/RluB_CS"/>
</dbReference>
<name>A0A369QC79_9BACT</name>
<dbReference type="NCBIfam" id="TIGR00093">
    <property type="entry name" value="pseudouridine synthase"/>
    <property type="match status" value="1"/>
</dbReference>
<protein>
    <recommendedName>
        <fullName evidence="4">Pseudouridine synthase</fullName>
        <ecNumber evidence="4">5.4.99.-</ecNumber>
    </recommendedName>
</protein>
<evidence type="ECO:0000256" key="3">
    <source>
        <dbReference type="PROSITE-ProRule" id="PRU00182"/>
    </source>
</evidence>
<dbReference type="InterPro" id="IPR042092">
    <property type="entry name" value="PsdUridine_s_RsuA/RluB/E/F_cat"/>
</dbReference>
<organism evidence="6 7">
    <name type="scientific">Adhaeribacter pallidiroseus</name>
    <dbReference type="NCBI Taxonomy" id="2072847"/>
    <lineage>
        <taxon>Bacteria</taxon>
        <taxon>Pseudomonadati</taxon>
        <taxon>Bacteroidota</taxon>
        <taxon>Cytophagia</taxon>
        <taxon>Cytophagales</taxon>
        <taxon>Hymenobacteraceae</taxon>
        <taxon>Adhaeribacter</taxon>
    </lineage>
</organism>
<dbReference type="Proteomes" id="UP000253919">
    <property type="component" value="Unassembled WGS sequence"/>
</dbReference>
<evidence type="ECO:0000256" key="2">
    <source>
        <dbReference type="ARBA" id="ARBA00023235"/>
    </source>
</evidence>
<reference evidence="6 7" key="1">
    <citation type="submission" date="2018-04" db="EMBL/GenBank/DDBJ databases">
        <title>Adhaeribacter sp. HMF7616 genome sequencing and assembly.</title>
        <authorList>
            <person name="Kang H."/>
            <person name="Kang J."/>
            <person name="Cha I."/>
            <person name="Kim H."/>
            <person name="Joh K."/>
        </authorList>
    </citation>
    <scope>NUCLEOTIDE SEQUENCE [LARGE SCALE GENOMIC DNA]</scope>
    <source>
        <strain evidence="6 7">HMF7616</strain>
    </source>
</reference>
<dbReference type="FunFam" id="3.30.70.1560:FF:000002">
    <property type="entry name" value="Pseudouridine synthase"/>
    <property type="match status" value="1"/>
</dbReference>
<dbReference type="Pfam" id="PF00849">
    <property type="entry name" value="PseudoU_synth_2"/>
    <property type="match status" value="1"/>
</dbReference>
<dbReference type="OrthoDB" id="1012272at2"/>
<dbReference type="GO" id="GO:0006364">
    <property type="term" value="P:rRNA processing"/>
    <property type="evidence" value="ECO:0007669"/>
    <property type="project" value="UniProtKB-ARBA"/>
</dbReference>
<sequence length="235" mass="26641">MKVLLASLKHFVVQKLQVSNQQAITYILAGRVRVNGSNGQLQQALQPEDEVTFEGQVIKEPKAFVYLAYNKPRGIESTLNTHVENNLTHALNLNQRVFPIGRLDKESEGLMLLTNDGTVLYKTIHAKIHQEKEYLVSVDRPLTPEALQHLATGIMIMGKQTRPAVVAQINTHAFRIILNQGLNRQIRRMCYKLGYQVQQLIRTRIVNLELGGLEPGEWRYLSQPEVQELLQAVAT</sequence>
<dbReference type="EC" id="5.4.99.-" evidence="4"/>
<dbReference type="GO" id="GO:0003723">
    <property type="term" value="F:RNA binding"/>
    <property type="evidence" value="ECO:0007669"/>
    <property type="project" value="UniProtKB-KW"/>
</dbReference>
<dbReference type="InterPro" id="IPR020103">
    <property type="entry name" value="PsdUridine_synth_cat_dom_sf"/>
</dbReference>
<evidence type="ECO:0000256" key="4">
    <source>
        <dbReference type="RuleBase" id="RU003887"/>
    </source>
</evidence>
<dbReference type="SUPFAM" id="SSF55120">
    <property type="entry name" value="Pseudouridine synthase"/>
    <property type="match status" value="1"/>
</dbReference>
<dbReference type="InterPro" id="IPR050343">
    <property type="entry name" value="RsuA_PseudoU_synthase"/>
</dbReference>
<dbReference type="EMBL" id="QASA01000001">
    <property type="protein sequence ID" value="RDC62501.1"/>
    <property type="molecule type" value="Genomic_DNA"/>
</dbReference>
<dbReference type="PANTHER" id="PTHR47683:SF2">
    <property type="entry name" value="RNA-BINDING S4 DOMAIN-CONTAINING PROTEIN"/>
    <property type="match status" value="1"/>
</dbReference>
<dbReference type="SUPFAM" id="SSF55174">
    <property type="entry name" value="Alpha-L RNA-binding motif"/>
    <property type="match status" value="1"/>
</dbReference>
<dbReference type="PANTHER" id="PTHR47683">
    <property type="entry name" value="PSEUDOURIDINE SYNTHASE FAMILY PROTEIN-RELATED"/>
    <property type="match status" value="1"/>
</dbReference>
<evidence type="ECO:0000313" key="7">
    <source>
        <dbReference type="Proteomes" id="UP000253919"/>
    </source>
</evidence>
<keyword evidence="7" id="KW-1185">Reference proteome</keyword>
<dbReference type="Gene3D" id="3.30.70.580">
    <property type="entry name" value="Pseudouridine synthase I, catalytic domain, N-terminal subdomain"/>
    <property type="match status" value="1"/>
</dbReference>
<gene>
    <name evidence="6" type="primary">rluF</name>
    <name evidence="6" type="ORF">AHMF7616_01095</name>
</gene>
<dbReference type="PROSITE" id="PS01149">
    <property type="entry name" value="PSI_RSU"/>
    <property type="match status" value="1"/>
</dbReference>
<comment type="caution">
    <text evidence="6">The sequence shown here is derived from an EMBL/GenBank/DDBJ whole genome shotgun (WGS) entry which is preliminary data.</text>
</comment>
<dbReference type="InterPro" id="IPR006145">
    <property type="entry name" value="PsdUridine_synth_RsuA/RluA"/>
</dbReference>
<dbReference type="AlphaFoldDB" id="A0A369QC79"/>